<reference evidence="1 2" key="1">
    <citation type="submission" date="2016-11" db="EMBL/GenBank/DDBJ databases">
        <authorList>
            <person name="Jaros S."/>
            <person name="Januszkiewicz K."/>
            <person name="Wedrychowicz H."/>
        </authorList>
    </citation>
    <scope>NUCLEOTIDE SEQUENCE [LARGE SCALE GENOMIC DNA]</scope>
</reference>
<dbReference type="Proteomes" id="UP000249464">
    <property type="component" value="Unassembled WGS sequence"/>
</dbReference>
<accession>A0A2X0M0E0</accession>
<sequence>MRLVCAACLSPKPMRPACSACLSPGPSGEWIPHTQAKFFEDRFFPAAANPVPTVVAPAVLSYPSVPRRVPPPDLPPDNDDTLNPAGVAPAVAAPPAAGLVDIVAPPVPPSLVFSNPGPANAPPVGDRSTRARRPPDYLGFARAAHDLEFAAHASVSIEDFDEDDPDVQLYSYEEATAFLAKVDRDNTPSVRAALAATAEATGGVMLSRLLKRW</sequence>
<proteinExistence type="predicted"/>
<gene>
    <name evidence="1" type="primary">BQ5605_C003g02008</name>
    <name evidence="1" type="ORF">BQ5605_C003G02008</name>
</gene>
<evidence type="ECO:0000313" key="2">
    <source>
        <dbReference type="Proteomes" id="UP000249464"/>
    </source>
</evidence>
<keyword evidence="2" id="KW-1185">Reference proteome</keyword>
<evidence type="ECO:0000313" key="1">
    <source>
        <dbReference type="EMBL" id="SGY38362.1"/>
    </source>
</evidence>
<dbReference type="EMBL" id="FQNC01000042">
    <property type="protein sequence ID" value="SGY38362.1"/>
    <property type="molecule type" value="Genomic_DNA"/>
</dbReference>
<organism evidence="1 2">
    <name type="scientific">Microbotryum silenes-dioicae</name>
    <dbReference type="NCBI Taxonomy" id="796604"/>
    <lineage>
        <taxon>Eukaryota</taxon>
        <taxon>Fungi</taxon>
        <taxon>Dikarya</taxon>
        <taxon>Basidiomycota</taxon>
        <taxon>Pucciniomycotina</taxon>
        <taxon>Microbotryomycetes</taxon>
        <taxon>Microbotryales</taxon>
        <taxon>Microbotryaceae</taxon>
        <taxon>Microbotryum</taxon>
    </lineage>
</organism>
<name>A0A2X0M0E0_9BASI</name>
<dbReference type="STRING" id="796604.A0A2X0M0E0"/>
<dbReference type="AlphaFoldDB" id="A0A2X0M0E0"/>
<protein>
    <submittedName>
        <fullName evidence="1">BQ5605_C003g02008 protein</fullName>
    </submittedName>
</protein>